<keyword evidence="3" id="KW-1185">Reference proteome</keyword>
<dbReference type="InterPro" id="IPR020904">
    <property type="entry name" value="Sc_DH/Rdtase_CS"/>
</dbReference>
<name>A0A4R1HH96_PSEEN</name>
<gene>
    <name evidence="2" type="ORF">EV378_5086</name>
</gene>
<dbReference type="Gene3D" id="3.40.50.720">
    <property type="entry name" value="NAD(P)-binding Rossmann-like Domain"/>
    <property type="match status" value="1"/>
</dbReference>
<dbReference type="SUPFAM" id="SSF51735">
    <property type="entry name" value="NAD(P)-binding Rossmann-fold domains"/>
    <property type="match status" value="1"/>
</dbReference>
<proteinExistence type="inferred from homology"/>
<dbReference type="InterPro" id="IPR002347">
    <property type="entry name" value="SDR_fam"/>
</dbReference>
<dbReference type="InterPro" id="IPR036291">
    <property type="entry name" value="NAD(P)-bd_dom_sf"/>
</dbReference>
<evidence type="ECO:0000313" key="2">
    <source>
        <dbReference type="EMBL" id="TCK21108.1"/>
    </source>
</evidence>
<dbReference type="PROSITE" id="PS00061">
    <property type="entry name" value="ADH_SHORT"/>
    <property type="match status" value="1"/>
</dbReference>
<dbReference type="PANTHER" id="PTHR42760:SF129">
    <property type="entry name" value="OXIDOREDUCTASE"/>
    <property type="match status" value="1"/>
</dbReference>
<dbReference type="RefSeq" id="WP_207908865.1">
    <property type="nucleotide sequence ID" value="NZ_SMFZ01000002.1"/>
</dbReference>
<reference evidence="2 3" key="1">
    <citation type="submission" date="2019-03" db="EMBL/GenBank/DDBJ databases">
        <title>Sequencing the genomes of 1000 actinobacteria strains.</title>
        <authorList>
            <person name="Klenk H.-P."/>
        </authorList>
    </citation>
    <scope>NUCLEOTIDE SEQUENCE [LARGE SCALE GENOMIC DNA]</scope>
    <source>
        <strain evidence="2 3">DSM 44969</strain>
    </source>
</reference>
<sequence>MSAGRTPEPAVDGYGIGGHRILVVGSGHGIGAGVTELLLASGALVVGSDLPGVPASRPGTAAWLDVDLADPASVPAMVTAAVQVLGGIDAVVNCVGVLGDPSPAADETVDHFERLVRVNLIGAFVLSQAVLSVMVDGGYGRLVHVASQAGKDGNPAMTGYSASKAGLIGMVKALGKEFALSGVTVNAVAPTMIRTALVDGIPDDQFAALRTLIPMGRLGTVEEVAALVRWVVSPAASFTTGFTYDLSGGRANY</sequence>
<protein>
    <submittedName>
        <fullName evidence="2">3-oxoacyl-[acyl-carrier protein] reductase</fullName>
    </submittedName>
</protein>
<dbReference type="PRINTS" id="PR00080">
    <property type="entry name" value="SDRFAMILY"/>
</dbReference>
<accession>A0A4R1HH96</accession>
<dbReference type="EMBL" id="SMFZ01000002">
    <property type="protein sequence ID" value="TCK21108.1"/>
    <property type="molecule type" value="Genomic_DNA"/>
</dbReference>
<dbReference type="PRINTS" id="PR00081">
    <property type="entry name" value="GDHRDH"/>
</dbReference>
<evidence type="ECO:0000313" key="3">
    <source>
        <dbReference type="Proteomes" id="UP000295560"/>
    </source>
</evidence>
<dbReference type="AlphaFoldDB" id="A0A4R1HH96"/>
<dbReference type="GO" id="GO:0016616">
    <property type="term" value="F:oxidoreductase activity, acting on the CH-OH group of donors, NAD or NADP as acceptor"/>
    <property type="evidence" value="ECO:0007669"/>
    <property type="project" value="TreeGrafter"/>
</dbReference>
<organism evidence="2 3">
    <name type="scientific">Pseudonocardia endophytica</name>
    <dbReference type="NCBI Taxonomy" id="401976"/>
    <lineage>
        <taxon>Bacteria</taxon>
        <taxon>Bacillati</taxon>
        <taxon>Actinomycetota</taxon>
        <taxon>Actinomycetes</taxon>
        <taxon>Pseudonocardiales</taxon>
        <taxon>Pseudonocardiaceae</taxon>
        <taxon>Pseudonocardia</taxon>
    </lineage>
</organism>
<comment type="caution">
    <text evidence="2">The sequence shown here is derived from an EMBL/GenBank/DDBJ whole genome shotgun (WGS) entry which is preliminary data.</text>
</comment>
<dbReference type="Proteomes" id="UP000295560">
    <property type="component" value="Unassembled WGS sequence"/>
</dbReference>
<evidence type="ECO:0000256" key="1">
    <source>
        <dbReference type="ARBA" id="ARBA00006484"/>
    </source>
</evidence>
<dbReference type="PANTHER" id="PTHR42760">
    <property type="entry name" value="SHORT-CHAIN DEHYDROGENASES/REDUCTASES FAMILY MEMBER"/>
    <property type="match status" value="1"/>
</dbReference>
<dbReference type="GO" id="GO:0030497">
    <property type="term" value="P:fatty acid elongation"/>
    <property type="evidence" value="ECO:0007669"/>
    <property type="project" value="TreeGrafter"/>
</dbReference>
<dbReference type="Pfam" id="PF13561">
    <property type="entry name" value="adh_short_C2"/>
    <property type="match status" value="1"/>
</dbReference>
<comment type="similarity">
    <text evidence="1">Belongs to the short-chain dehydrogenases/reductases (SDR) family.</text>
</comment>